<protein>
    <submittedName>
        <fullName evidence="2">Uncharacterized protein</fullName>
    </submittedName>
</protein>
<evidence type="ECO:0000313" key="2">
    <source>
        <dbReference type="EMBL" id="EPQ52806.1"/>
    </source>
</evidence>
<feature type="compositionally biased region" description="Low complexity" evidence="1">
    <location>
        <begin position="60"/>
        <end position="74"/>
    </location>
</feature>
<gene>
    <name evidence="2" type="ORF">GLOTRDRAFT_46637</name>
</gene>
<proteinExistence type="predicted"/>
<feature type="compositionally biased region" description="Polar residues" evidence="1">
    <location>
        <begin position="7"/>
        <end position="20"/>
    </location>
</feature>
<evidence type="ECO:0000256" key="1">
    <source>
        <dbReference type="SAM" id="MobiDB-lite"/>
    </source>
</evidence>
<organism evidence="2 3">
    <name type="scientific">Gloeophyllum trabeum (strain ATCC 11539 / FP-39264 / Madison 617)</name>
    <name type="common">Brown rot fungus</name>
    <dbReference type="NCBI Taxonomy" id="670483"/>
    <lineage>
        <taxon>Eukaryota</taxon>
        <taxon>Fungi</taxon>
        <taxon>Dikarya</taxon>
        <taxon>Basidiomycota</taxon>
        <taxon>Agaricomycotina</taxon>
        <taxon>Agaricomycetes</taxon>
        <taxon>Gloeophyllales</taxon>
        <taxon>Gloeophyllaceae</taxon>
        <taxon>Gloeophyllum</taxon>
    </lineage>
</organism>
<feature type="compositionally biased region" description="Acidic residues" evidence="1">
    <location>
        <begin position="22"/>
        <end position="32"/>
    </location>
</feature>
<keyword evidence="3" id="KW-1185">Reference proteome</keyword>
<dbReference type="AlphaFoldDB" id="S7PYT3"/>
<dbReference type="Proteomes" id="UP000030669">
    <property type="component" value="Unassembled WGS sequence"/>
</dbReference>
<dbReference type="OrthoDB" id="411251at2759"/>
<dbReference type="RefSeq" id="XP_007868690.1">
    <property type="nucleotide sequence ID" value="XM_007870499.1"/>
</dbReference>
<dbReference type="eggNOG" id="KOG2946">
    <property type="taxonomic scope" value="Eukaryota"/>
</dbReference>
<evidence type="ECO:0000313" key="3">
    <source>
        <dbReference type="Proteomes" id="UP000030669"/>
    </source>
</evidence>
<dbReference type="HOGENOM" id="CLU_2073414_0_0_1"/>
<dbReference type="EMBL" id="KB469307">
    <property type="protein sequence ID" value="EPQ52806.1"/>
    <property type="molecule type" value="Genomic_DNA"/>
</dbReference>
<dbReference type="STRING" id="670483.S7PYT3"/>
<accession>S7PYT3</accession>
<feature type="region of interest" description="Disordered" evidence="1">
    <location>
        <begin position="1"/>
        <end position="96"/>
    </location>
</feature>
<dbReference type="GeneID" id="19306451"/>
<sequence>MDIEHNVTASTPLTSTSQFIQADDDDLDEDDIPAFTHPSIQPASPSPDKGKARAPEQLAPPSGSVPSVSGNIGSSSGGGVKPSRQTVGGVQVETRYTGADTLDEPVTATIVRCSSFSP</sequence>
<dbReference type="KEGG" id="gtr:GLOTRDRAFT_46637"/>
<name>S7PYT3_GLOTA</name>
<reference evidence="2 3" key="1">
    <citation type="journal article" date="2012" name="Science">
        <title>The Paleozoic origin of enzymatic lignin decomposition reconstructed from 31 fungal genomes.</title>
        <authorList>
            <person name="Floudas D."/>
            <person name="Binder M."/>
            <person name="Riley R."/>
            <person name="Barry K."/>
            <person name="Blanchette R.A."/>
            <person name="Henrissat B."/>
            <person name="Martinez A.T."/>
            <person name="Otillar R."/>
            <person name="Spatafora J.W."/>
            <person name="Yadav J.S."/>
            <person name="Aerts A."/>
            <person name="Benoit I."/>
            <person name="Boyd A."/>
            <person name="Carlson A."/>
            <person name="Copeland A."/>
            <person name="Coutinho P.M."/>
            <person name="de Vries R.P."/>
            <person name="Ferreira P."/>
            <person name="Findley K."/>
            <person name="Foster B."/>
            <person name="Gaskell J."/>
            <person name="Glotzer D."/>
            <person name="Gorecki P."/>
            <person name="Heitman J."/>
            <person name="Hesse C."/>
            <person name="Hori C."/>
            <person name="Igarashi K."/>
            <person name="Jurgens J.A."/>
            <person name="Kallen N."/>
            <person name="Kersten P."/>
            <person name="Kohler A."/>
            <person name="Kuees U."/>
            <person name="Kumar T.K.A."/>
            <person name="Kuo A."/>
            <person name="LaButti K."/>
            <person name="Larrondo L.F."/>
            <person name="Lindquist E."/>
            <person name="Ling A."/>
            <person name="Lombard V."/>
            <person name="Lucas S."/>
            <person name="Lundell T."/>
            <person name="Martin R."/>
            <person name="McLaughlin D.J."/>
            <person name="Morgenstern I."/>
            <person name="Morin E."/>
            <person name="Murat C."/>
            <person name="Nagy L.G."/>
            <person name="Nolan M."/>
            <person name="Ohm R.A."/>
            <person name="Patyshakuliyeva A."/>
            <person name="Rokas A."/>
            <person name="Ruiz-Duenas F.J."/>
            <person name="Sabat G."/>
            <person name="Salamov A."/>
            <person name="Samejima M."/>
            <person name="Schmutz J."/>
            <person name="Slot J.C."/>
            <person name="St John F."/>
            <person name="Stenlid J."/>
            <person name="Sun H."/>
            <person name="Sun S."/>
            <person name="Syed K."/>
            <person name="Tsang A."/>
            <person name="Wiebenga A."/>
            <person name="Young D."/>
            <person name="Pisabarro A."/>
            <person name="Eastwood D.C."/>
            <person name="Martin F."/>
            <person name="Cullen D."/>
            <person name="Grigoriev I.V."/>
            <person name="Hibbett D.S."/>
        </authorList>
    </citation>
    <scope>NUCLEOTIDE SEQUENCE [LARGE SCALE GENOMIC DNA]</scope>
    <source>
        <strain evidence="2 3">ATCC 11539</strain>
    </source>
</reference>